<dbReference type="SUPFAM" id="SSF55729">
    <property type="entry name" value="Acyl-CoA N-acyltransferases (Nat)"/>
    <property type="match status" value="1"/>
</dbReference>
<dbReference type="EMBL" id="CAJVAX010000012">
    <property type="protein sequence ID" value="CAG7625461.1"/>
    <property type="molecule type" value="Genomic_DNA"/>
</dbReference>
<keyword evidence="1 4" id="KW-0808">Transferase</keyword>
<dbReference type="Gene3D" id="3.40.630.30">
    <property type="match status" value="1"/>
</dbReference>
<name>A0A9W4H003_9ACTN</name>
<reference evidence="4" key="1">
    <citation type="submission" date="2021-06" db="EMBL/GenBank/DDBJ databases">
        <authorList>
            <person name="Arsene-Ploetze F."/>
        </authorList>
    </citation>
    <scope>NUCLEOTIDE SEQUENCE</scope>
    <source>
        <strain evidence="4">SBRY1</strain>
    </source>
</reference>
<accession>A0A9W4H003</accession>
<dbReference type="CDD" id="cd04301">
    <property type="entry name" value="NAT_SF"/>
    <property type="match status" value="1"/>
</dbReference>
<keyword evidence="2 4" id="KW-0012">Acyltransferase</keyword>
<evidence type="ECO:0000313" key="4">
    <source>
        <dbReference type="EMBL" id="CAG7625461.1"/>
    </source>
</evidence>
<sequence length="179" mass="19027">MTSTPSSPAGGGSGRGGEQQDVLVELYAGPRGDLRDLFELAEDSAVQLDAYLDEGRVLVAAVPGVRAAGHLQLVDADGAGTFELKNMAVREDLQGRGIGRRLVEAAVELLTGEAATMLLVATAAADIGNLRFYQRMGFRMRSVERDAFTPATGYPDPVVIDGIVLRDRVWLDRPVGSAE</sequence>
<dbReference type="AlphaFoldDB" id="A0A9W4H003"/>
<dbReference type="InterPro" id="IPR050832">
    <property type="entry name" value="Bact_Acetyltransf"/>
</dbReference>
<dbReference type="InterPro" id="IPR000182">
    <property type="entry name" value="GNAT_dom"/>
</dbReference>
<gene>
    <name evidence="4" type="ORF">SBRY_20159</name>
</gene>
<dbReference type="InterPro" id="IPR016181">
    <property type="entry name" value="Acyl_CoA_acyltransferase"/>
</dbReference>
<keyword evidence="5" id="KW-1185">Reference proteome</keyword>
<comment type="caution">
    <text evidence="4">The sequence shown here is derived from an EMBL/GenBank/DDBJ whole genome shotgun (WGS) entry which is preliminary data.</text>
</comment>
<dbReference type="RefSeq" id="WP_205042344.1">
    <property type="nucleotide sequence ID" value="NZ_CAJVAX010000012.1"/>
</dbReference>
<organism evidence="4 5">
    <name type="scientific">Actinacidiphila bryophytorum</name>
    <dbReference type="NCBI Taxonomy" id="1436133"/>
    <lineage>
        <taxon>Bacteria</taxon>
        <taxon>Bacillati</taxon>
        <taxon>Actinomycetota</taxon>
        <taxon>Actinomycetes</taxon>
        <taxon>Kitasatosporales</taxon>
        <taxon>Streptomycetaceae</taxon>
        <taxon>Actinacidiphila</taxon>
    </lineage>
</organism>
<evidence type="ECO:0000259" key="3">
    <source>
        <dbReference type="PROSITE" id="PS51186"/>
    </source>
</evidence>
<proteinExistence type="predicted"/>
<evidence type="ECO:0000256" key="1">
    <source>
        <dbReference type="ARBA" id="ARBA00022679"/>
    </source>
</evidence>
<dbReference type="Pfam" id="PF00583">
    <property type="entry name" value="Acetyltransf_1"/>
    <property type="match status" value="1"/>
</dbReference>
<feature type="domain" description="N-acetyltransferase" evidence="3">
    <location>
        <begin position="24"/>
        <end position="161"/>
    </location>
</feature>
<dbReference type="Proteomes" id="UP001153328">
    <property type="component" value="Unassembled WGS sequence"/>
</dbReference>
<protein>
    <submittedName>
        <fullName evidence="4">Uncharacterized N-acetyltransferase YvbK</fullName>
        <ecNumber evidence="4">2.3.1.-</ecNumber>
    </submittedName>
</protein>
<dbReference type="PANTHER" id="PTHR43877">
    <property type="entry name" value="AMINOALKYLPHOSPHONATE N-ACETYLTRANSFERASE-RELATED-RELATED"/>
    <property type="match status" value="1"/>
</dbReference>
<dbReference type="PROSITE" id="PS51186">
    <property type="entry name" value="GNAT"/>
    <property type="match status" value="1"/>
</dbReference>
<dbReference type="GO" id="GO:0016747">
    <property type="term" value="F:acyltransferase activity, transferring groups other than amino-acyl groups"/>
    <property type="evidence" value="ECO:0007669"/>
    <property type="project" value="InterPro"/>
</dbReference>
<dbReference type="EC" id="2.3.1.-" evidence="4"/>
<evidence type="ECO:0000313" key="5">
    <source>
        <dbReference type="Proteomes" id="UP001153328"/>
    </source>
</evidence>
<evidence type="ECO:0000256" key="2">
    <source>
        <dbReference type="ARBA" id="ARBA00023315"/>
    </source>
</evidence>